<gene>
    <name evidence="2" type="ORF">BRADI_1g23192v3</name>
</gene>
<dbReference type="Proteomes" id="UP000008810">
    <property type="component" value="Chromosome 1"/>
</dbReference>
<reference evidence="2" key="2">
    <citation type="submission" date="2017-06" db="EMBL/GenBank/DDBJ databases">
        <title>WGS assembly of Brachypodium distachyon.</title>
        <authorList>
            <consortium name="The International Brachypodium Initiative"/>
            <person name="Lucas S."/>
            <person name="Harmon-Smith M."/>
            <person name="Lail K."/>
            <person name="Tice H."/>
            <person name="Grimwood J."/>
            <person name="Bruce D."/>
            <person name="Barry K."/>
            <person name="Shu S."/>
            <person name="Lindquist E."/>
            <person name="Wang M."/>
            <person name="Pitluck S."/>
            <person name="Vogel J.P."/>
            <person name="Garvin D.F."/>
            <person name="Mockler T.C."/>
            <person name="Schmutz J."/>
            <person name="Rokhsar D."/>
            <person name="Bevan M.W."/>
        </authorList>
    </citation>
    <scope>NUCLEOTIDE SEQUENCE</scope>
    <source>
        <strain evidence="2">Bd21</strain>
    </source>
</reference>
<reference evidence="2 3" key="1">
    <citation type="journal article" date="2010" name="Nature">
        <title>Genome sequencing and analysis of the model grass Brachypodium distachyon.</title>
        <authorList>
            <consortium name="International Brachypodium Initiative"/>
        </authorList>
    </citation>
    <scope>NUCLEOTIDE SEQUENCE [LARGE SCALE GENOMIC DNA]</scope>
    <source>
        <strain evidence="2 3">Bd21</strain>
    </source>
</reference>
<reference evidence="3" key="3">
    <citation type="submission" date="2018-08" db="UniProtKB">
        <authorList>
            <consortium name="EnsemblPlants"/>
        </authorList>
    </citation>
    <scope>IDENTIFICATION</scope>
    <source>
        <strain evidence="3">cv. Bd21</strain>
    </source>
</reference>
<feature type="compositionally biased region" description="Basic residues" evidence="1">
    <location>
        <begin position="46"/>
        <end position="66"/>
    </location>
</feature>
<protein>
    <submittedName>
        <fullName evidence="2 3">Uncharacterized protein</fullName>
    </submittedName>
</protein>
<keyword evidence="4" id="KW-1185">Reference proteome</keyword>
<dbReference type="AlphaFoldDB" id="A0A2K2DKQ2"/>
<organism evidence="2">
    <name type="scientific">Brachypodium distachyon</name>
    <name type="common">Purple false brome</name>
    <name type="synonym">Trachynia distachya</name>
    <dbReference type="NCBI Taxonomy" id="15368"/>
    <lineage>
        <taxon>Eukaryota</taxon>
        <taxon>Viridiplantae</taxon>
        <taxon>Streptophyta</taxon>
        <taxon>Embryophyta</taxon>
        <taxon>Tracheophyta</taxon>
        <taxon>Spermatophyta</taxon>
        <taxon>Magnoliopsida</taxon>
        <taxon>Liliopsida</taxon>
        <taxon>Poales</taxon>
        <taxon>Poaceae</taxon>
        <taxon>BOP clade</taxon>
        <taxon>Pooideae</taxon>
        <taxon>Stipodae</taxon>
        <taxon>Brachypodieae</taxon>
        <taxon>Brachypodium</taxon>
    </lineage>
</organism>
<feature type="compositionally biased region" description="Basic residues" evidence="1">
    <location>
        <begin position="74"/>
        <end position="86"/>
    </location>
</feature>
<accession>A0A2K2DKQ2</accession>
<dbReference type="EMBL" id="CM000880">
    <property type="protein sequence ID" value="PNT74856.1"/>
    <property type="molecule type" value="Genomic_DNA"/>
</dbReference>
<evidence type="ECO:0000256" key="1">
    <source>
        <dbReference type="SAM" id="MobiDB-lite"/>
    </source>
</evidence>
<dbReference type="InParanoid" id="A0A2K2DKQ2"/>
<evidence type="ECO:0000313" key="4">
    <source>
        <dbReference type="Proteomes" id="UP000008810"/>
    </source>
</evidence>
<dbReference type="Gramene" id="PNT74856">
    <property type="protein sequence ID" value="PNT74856"/>
    <property type="gene ID" value="BRADI_1g23192v3"/>
</dbReference>
<feature type="region of interest" description="Disordered" evidence="1">
    <location>
        <begin position="1"/>
        <end position="136"/>
    </location>
</feature>
<name>A0A2K2DKQ2_BRADI</name>
<evidence type="ECO:0000313" key="2">
    <source>
        <dbReference type="EMBL" id="PNT74856.1"/>
    </source>
</evidence>
<feature type="non-terminal residue" evidence="2">
    <location>
        <position position="1"/>
    </location>
</feature>
<proteinExistence type="predicted"/>
<dbReference type="FunCoup" id="A0A2K2DKQ2">
    <property type="interactions" value="252"/>
</dbReference>
<sequence length="136" mass="15296">IKPQQQQSHPLPILSPQRNQQPSESEAEKMSYYNQQPPVGVTRGRTATRRRGTHRQATHRRRRATRRPATPSRATRRSTRSRRRSSSTRAPGLPSWRDAWPPSAAAVSWTPAFEESRKDGDIGPVQPRGSGTEPVA</sequence>
<dbReference type="EnsemblPlants" id="PNT74856">
    <property type="protein sequence ID" value="PNT74856"/>
    <property type="gene ID" value="BRADI_1g23192v3"/>
</dbReference>
<evidence type="ECO:0000313" key="3">
    <source>
        <dbReference type="EnsemblPlants" id="PNT74856"/>
    </source>
</evidence>